<sequence length="1191" mass="134182">MRLKSLEIQGFKSFPDKTKVTFGNGLTAVVGPNGSGKSNISDAVRWVLGEQSTKTLRGDKMEDVIFTGTKTRRAQGFAEVSLTIDNKDRTLHIEEDEVTITRRYDRSGESEYMINRKPVRLRDLQESFLDTGLGKDGYSLVGQGKIAEIVQAKSTQRREIFEEAAGIAKFRYRKTEAQRNLVRAEENLARLRDILTELESRLAPLRSQSEKAKAFLTLAAEKKELEVSIWTDTIESSNRALKDQSDKLLVSSQRLAETDDLLKQNEAQSASAFEEMQRCMVEADTLRQQKTKMQAEVSAAESECAVLENDIRHNDEQRKRTELDILQTEQTVLDAAHRVEEKQTEAQKMKEKAESLLKEQTDSEEKRAAIFAQRAELAKREQAEREKLHKMTIDKSSAQLAKQAASESLAQLSADAERRAQMIAHQKEQLASYEQSILQADALIASVTEQMEREKNTRAGLSLKKERREQKRDALSEEIRAIDKQLTEASQKEKLLTAMEQSLDGYAFSVKEVLKRGQRGVLSGIHGTVSNCITVKDQYATAIETALSGSLQHIITENEENAKAAIRLLKEEKLGRATFLPLSAVKGNRLDCRGLERFDGFVGLACNLVSFAPVYQGVMDSLLGRVVVAEDLDDAVSIAKANQYKFRIVTLDGQVVNAGGSMTGGSKNKSTGLLSRKNEILELRTVARTLSEKKQSLSESFASIEQEVRKLSAEISASEAQSRTMQEDNIRAQSEKTHLSSLIAQAREQISHERDDEQVRAERAKAFEETIAMLTNREEAADAQIAEIEQVLALLHEEIVKTEGAEQQTEQDTGRIRDAYSEAMKEYALLCQEIEMIKRTAEMGADQKERLYALCEQLRADNEEIRVKIEEKQALCQTLQTRFAEVDKEIAVLSVKRQEAEGKTTALREEERKLQQIREQYMSESVRLEERKAQIQKTFDELVEKLWSEYELTRAEAIKLAKPVEDLTKANMMLSTVRNKIRALGSVNVDAIEEYREVNERYTFLTHQISDAEQSKRELLKLIDELTQQMKTVFSENFAQINRHFKQIFVDLFGGGRAELTMTDPSDVLETGIEIHVEPPGKVIKNLTLLSGGEQAFVAIAIYFAILRVHPAPFCILDEIEAALDDVNVDKYAAYLKTLSEQTQFIMITHRRGTMEAADVLYGVTMQEDGVSKLLTLTLSEPSTNNLLSAE</sequence>
<dbReference type="AlphaFoldDB" id="A0A938X5I1"/>
<comment type="similarity">
    <text evidence="7">Belongs to the SMC family.</text>
</comment>
<reference evidence="9" key="2">
    <citation type="journal article" date="2021" name="Sci. Rep.">
        <title>The distribution of antibiotic resistance genes in chicken gut microbiota commensals.</title>
        <authorList>
            <person name="Juricova H."/>
            <person name="Matiasovicova J."/>
            <person name="Kubasova T."/>
            <person name="Cejkova D."/>
            <person name="Rychlik I."/>
        </authorList>
    </citation>
    <scope>NUCLEOTIDE SEQUENCE</scope>
    <source>
        <strain evidence="9">An559</strain>
    </source>
</reference>
<dbReference type="Pfam" id="PF06470">
    <property type="entry name" value="SMC_hinge"/>
    <property type="match status" value="1"/>
</dbReference>
<dbReference type="InterPro" id="IPR024704">
    <property type="entry name" value="SMC"/>
</dbReference>
<dbReference type="GO" id="GO:0005737">
    <property type="term" value="C:cytoplasm"/>
    <property type="evidence" value="ECO:0007669"/>
    <property type="project" value="UniProtKB-SubCell"/>
</dbReference>
<dbReference type="PANTHER" id="PTHR43977">
    <property type="entry name" value="STRUCTURAL MAINTENANCE OF CHROMOSOMES PROTEIN 3"/>
    <property type="match status" value="1"/>
</dbReference>
<dbReference type="Pfam" id="PF02463">
    <property type="entry name" value="SMC_N"/>
    <property type="match status" value="1"/>
</dbReference>
<accession>A0A938X5I1</accession>
<keyword evidence="4 7" id="KW-0067">ATP-binding</keyword>
<dbReference type="Gene3D" id="3.30.70.1620">
    <property type="match status" value="1"/>
</dbReference>
<dbReference type="GO" id="GO:0006260">
    <property type="term" value="P:DNA replication"/>
    <property type="evidence" value="ECO:0007669"/>
    <property type="project" value="UniProtKB-UniRule"/>
</dbReference>
<comment type="domain">
    <text evidence="7">Contains large globular domains required for ATP hydrolysis at each terminus and a third globular domain forming a flexible hinge near the middle of the molecule. These domains are separated by coiled-coil structures.</text>
</comment>
<evidence type="ECO:0000313" key="9">
    <source>
        <dbReference type="EMBL" id="MBM6920596.1"/>
    </source>
</evidence>
<evidence type="ECO:0000256" key="3">
    <source>
        <dbReference type="ARBA" id="ARBA00022741"/>
    </source>
</evidence>
<dbReference type="InterPro" id="IPR036277">
    <property type="entry name" value="SMC_hinge_sf"/>
</dbReference>
<evidence type="ECO:0000256" key="6">
    <source>
        <dbReference type="ARBA" id="ARBA00023125"/>
    </source>
</evidence>
<comment type="subcellular location">
    <subcellularLocation>
        <location evidence="1 7">Cytoplasm</location>
    </subcellularLocation>
</comment>
<evidence type="ECO:0000256" key="4">
    <source>
        <dbReference type="ARBA" id="ARBA00022840"/>
    </source>
</evidence>
<dbReference type="InterPro" id="IPR010935">
    <property type="entry name" value="SMC_hinge"/>
</dbReference>
<evidence type="ECO:0000256" key="5">
    <source>
        <dbReference type="ARBA" id="ARBA00023054"/>
    </source>
</evidence>
<dbReference type="Proteomes" id="UP000774750">
    <property type="component" value="Unassembled WGS sequence"/>
</dbReference>
<dbReference type="Gene3D" id="1.20.1060.20">
    <property type="match status" value="1"/>
</dbReference>
<dbReference type="GO" id="GO:0007059">
    <property type="term" value="P:chromosome segregation"/>
    <property type="evidence" value="ECO:0007669"/>
    <property type="project" value="UniProtKB-UniRule"/>
</dbReference>
<dbReference type="SUPFAM" id="SSF52540">
    <property type="entry name" value="P-loop containing nucleoside triphosphate hydrolases"/>
    <property type="match status" value="1"/>
</dbReference>
<feature type="coiled-coil region" evidence="7">
    <location>
        <begin position="771"/>
        <end position="798"/>
    </location>
</feature>
<dbReference type="GO" id="GO:0003677">
    <property type="term" value="F:DNA binding"/>
    <property type="evidence" value="ECO:0007669"/>
    <property type="project" value="UniProtKB-UniRule"/>
</dbReference>
<dbReference type="GO" id="GO:0016887">
    <property type="term" value="F:ATP hydrolysis activity"/>
    <property type="evidence" value="ECO:0007669"/>
    <property type="project" value="InterPro"/>
</dbReference>
<evidence type="ECO:0000313" key="10">
    <source>
        <dbReference type="Proteomes" id="UP000774750"/>
    </source>
</evidence>
<name>A0A938X5I1_9FIRM</name>
<dbReference type="SUPFAM" id="SSF75553">
    <property type="entry name" value="Smc hinge domain"/>
    <property type="match status" value="1"/>
</dbReference>
<keyword evidence="6 7" id="KW-0238">DNA-binding</keyword>
<dbReference type="RefSeq" id="WP_204445619.1">
    <property type="nucleotide sequence ID" value="NZ_JACJKY010000006.1"/>
</dbReference>
<evidence type="ECO:0000256" key="1">
    <source>
        <dbReference type="ARBA" id="ARBA00004496"/>
    </source>
</evidence>
<dbReference type="SMART" id="SM00968">
    <property type="entry name" value="SMC_hinge"/>
    <property type="match status" value="1"/>
</dbReference>
<keyword evidence="10" id="KW-1185">Reference proteome</keyword>
<comment type="function">
    <text evidence="7">Required for chromosome condensation and partitioning.</text>
</comment>
<protein>
    <recommendedName>
        <fullName evidence="7">Chromosome partition protein Smc</fullName>
    </recommendedName>
</protein>
<evidence type="ECO:0000256" key="7">
    <source>
        <dbReference type="HAMAP-Rule" id="MF_01894"/>
    </source>
</evidence>
<dbReference type="InterPro" id="IPR011890">
    <property type="entry name" value="SMC_prok"/>
</dbReference>
<proteinExistence type="inferred from homology"/>
<feature type="coiled-coil region" evidence="7">
    <location>
        <begin position="687"/>
        <end position="728"/>
    </location>
</feature>
<dbReference type="InterPro" id="IPR003395">
    <property type="entry name" value="RecF/RecN/SMC_N"/>
</dbReference>
<dbReference type="FunFam" id="3.40.50.300:FF:000984">
    <property type="entry name" value="Chromosome partition protein Smc"/>
    <property type="match status" value="1"/>
</dbReference>
<dbReference type="GO" id="GO:0005694">
    <property type="term" value="C:chromosome"/>
    <property type="evidence" value="ECO:0007669"/>
    <property type="project" value="InterPro"/>
</dbReference>
<feature type="coiled-coil region" evidence="7">
    <location>
        <begin position="1009"/>
        <end position="1036"/>
    </location>
</feature>
<dbReference type="InterPro" id="IPR027417">
    <property type="entry name" value="P-loop_NTPase"/>
</dbReference>
<dbReference type="GO" id="GO:0005524">
    <property type="term" value="F:ATP binding"/>
    <property type="evidence" value="ECO:0007669"/>
    <property type="project" value="UniProtKB-UniRule"/>
</dbReference>
<dbReference type="PIRSF" id="PIRSF005719">
    <property type="entry name" value="SMC"/>
    <property type="match status" value="1"/>
</dbReference>
<dbReference type="CDD" id="cd03278">
    <property type="entry name" value="ABC_SMC_barmotin"/>
    <property type="match status" value="2"/>
</dbReference>
<feature type="domain" description="SMC hinge" evidence="8">
    <location>
        <begin position="523"/>
        <end position="639"/>
    </location>
</feature>
<feature type="coiled-coil region" evidence="7">
    <location>
        <begin position="848"/>
        <end position="945"/>
    </location>
</feature>
<dbReference type="NCBIfam" id="TIGR02168">
    <property type="entry name" value="SMC_prok_B"/>
    <property type="match status" value="1"/>
</dbReference>
<dbReference type="EMBL" id="JACJKY010000006">
    <property type="protein sequence ID" value="MBM6920596.1"/>
    <property type="molecule type" value="Genomic_DNA"/>
</dbReference>
<feature type="coiled-coil region" evidence="7">
    <location>
        <begin position="167"/>
        <end position="208"/>
    </location>
</feature>
<feature type="binding site" evidence="7">
    <location>
        <begin position="32"/>
        <end position="39"/>
    </location>
    <ligand>
        <name>ATP</name>
        <dbReference type="ChEBI" id="CHEBI:30616"/>
    </ligand>
</feature>
<keyword evidence="3 7" id="KW-0547">Nucleotide-binding</keyword>
<keyword evidence="5 7" id="KW-0175">Coiled coil</keyword>
<keyword evidence="2 7" id="KW-0963">Cytoplasm</keyword>
<organism evidence="9 10">
    <name type="scientific">Merdimmobilis hominis</name>
    <dbReference type="NCBI Taxonomy" id="2897707"/>
    <lineage>
        <taxon>Bacteria</taxon>
        <taxon>Bacillati</taxon>
        <taxon>Bacillota</taxon>
        <taxon>Clostridia</taxon>
        <taxon>Eubacteriales</taxon>
        <taxon>Oscillospiraceae</taxon>
        <taxon>Merdimmobilis</taxon>
    </lineage>
</organism>
<feature type="coiled-coil region" evidence="7">
    <location>
        <begin position="465"/>
        <end position="492"/>
    </location>
</feature>
<dbReference type="GO" id="GO:0030261">
    <property type="term" value="P:chromosome condensation"/>
    <property type="evidence" value="ECO:0007669"/>
    <property type="project" value="InterPro"/>
</dbReference>
<reference evidence="9" key="1">
    <citation type="submission" date="2020-08" db="EMBL/GenBank/DDBJ databases">
        <authorList>
            <person name="Cejkova D."/>
            <person name="Kubasova T."/>
            <person name="Jahodarova E."/>
            <person name="Rychlik I."/>
        </authorList>
    </citation>
    <scope>NUCLEOTIDE SEQUENCE</scope>
    <source>
        <strain evidence="9">An559</strain>
    </source>
</reference>
<dbReference type="FunFam" id="3.40.50.300:FF:000901">
    <property type="entry name" value="Chromosome partition protein Smc"/>
    <property type="match status" value="1"/>
</dbReference>
<dbReference type="GO" id="GO:0007062">
    <property type="term" value="P:sister chromatid cohesion"/>
    <property type="evidence" value="ECO:0007669"/>
    <property type="project" value="InterPro"/>
</dbReference>
<evidence type="ECO:0000259" key="8">
    <source>
        <dbReference type="SMART" id="SM00968"/>
    </source>
</evidence>
<dbReference type="HAMAP" id="MF_01894">
    <property type="entry name" value="Smc_prok"/>
    <property type="match status" value="1"/>
</dbReference>
<feature type="coiled-coil region" evidence="7">
    <location>
        <begin position="276"/>
        <end position="366"/>
    </location>
</feature>
<evidence type="ECO:0000256" key="2">
    <source>
        <dbReference type="ARBA" id="ARBA00022490"/>
    </source>
</evidence>
<comment type="caution">
    <text evidence="9">The sequence shown here is derived from an EMBL/GenBank/DDBJ whole genome shotgun (WGS) entry which is preliminary data.</text>
</comment>
<gene>
    <name evidence="7 9" type="primary">smc</name>
    <name evidence="9" type="ORF">H6A12_05420</name>
</gene>
<dbReference type="Gene3D" id="3.40.50.300">
    <property type="entry name" value="P-loop containing nucleotide triphosphate hydrolases"/>
    <property type="match status" value="2"/>
</dbReference>
<comment type="subunit">
    <text evidence="7">Homodimer.</text>
</comment>